<name>D6RLU7_COPC7</name>
<dbReference type="HOGENOM" id="CLU_1669301_0_0_1"/>
<dbReference type="InParanoid" id="D6RLU7"/>
<protein>
    <submittedName>
        <fullName evidence="1">Uncharacterized protein</fullName>
    </submittedName>
</protein>
<reference evidence="1 2" key="1">
    <citation type="journal article" date="2010" name="Proc. Natl. Acad. Sci. U.S.A.">
        <title>Insights into evolution of multicellular fungi from the assembled chromosomes of the mushroom Coprinopsis cinerea (Coprinus cinereus).</title>
        <authorList>
            <person name="Stajich J.E."/>
            <person name="Wilke S.K."/>
            <person name="Ahren D."/>
            <person name="Au C.H."/>
            <person name="Birren B.W."/>
            <person name="Borodovsky M."/>
            <person name="Burns C."/>
            <person name="Canback B."/>
            <person name="Casselton L.A."/>
            <person name="Cheng C.K."/>
            <person name="Deng J."/>
            <person name="Dietrich F.S."/>
            <person name="Fargo D.C."/>
            <person name="Farman M.L."/>
            <person name="Gathman A.C."/>
            <person name="Goldberg J."/>
            <person name="Guigo R."/>
            <person name="Hoegger P.J."/>
            <person name="Hooker J.B."/>
            <person name="Huggins A."/>
            <person name="James T.Y."/>
            <person name="Kamada T."/>
            <person name="Kilaru S."/>
            <person name="Kodira C."/>
            <person name="Kues U."/>
            <person name="Kupfer D."/>
            <person name="Kwan H.S."/>
            <person name="Lomsadze A."/>
            <person name="Li W."/>
            <person name="Lilly W.W."/>
            <person name="Ma L.J."/>
            <person name="Mackey A.J."/>
            <person name="Manning G."/>
            <person name="Martin F."/>
            <person name="Muraguchi H."/>
            <person name="Natvig D.O."/>
            <person name="Palmerini H."/>
            <person name="Ramesh M.A."/>
            <person name="Rehmeyer C.J."/>
            <person name="Roe B.A."/>
            <person name="Shenoy N."/>
            <person name="Stanke M."/>
            <person name="Ter-Hovhannisyan V."/>
            <person name="Tunlid A."/>
            <person name="Velagapudi R."/>
            <person name="Vision T.J."/>
            <person name="Zeng Q."/>
            <person name="Zolan M.E."/>
            <person name="Pukkila P.J."/>
        </authorList>
    </citation>
    <scope>NUCLEOTIDE SEQUENCE [LARGE SCALE GENOMIC DNA]</scope>
    <source>
        <strain evidence="2">Okayama-7 / 130 / ATCC MYA-4618 / FGSC 9003</strain>
    </source>
</reference>
<gene>
    <name evidence="1" type="ORF">CC1G_14453</name>
</gene>
<sequence length="158" mass="17332">MKKPFAGCKPTQRYPCQLGELGTPSAGYTGRAHEFEISCSLSWATFPALSRAAEANESDTQHAVCQRAALIPNTLVVGFKGESLWEGDRRCDGLGRRVVVVQISDNVGNSMDIIYQVGRRNAPFVIWSATARMKCPVSVTHALSELKVYVTGTRPRCR</sequence>
<keyword evidence="2" id="KW-1185">Reference proteome</keyword>
<dbReference type="GeneID" id="9378725"/>
<organism evidence="1 2">
    <name type="scientific">Coprinopsis cinerea (strain Okayama-7 / 130 / ATCC MYA-4618 / FGSC 9003)</name>
    <name type="common">Inky cap fungus</name>
    <name type="synonym">Hormographiella aspergillata</name>
    <dbReference type="NCBI Taxonomy" id="240176"/>
    <lineage>
        <taxon>Eukaryota</taxon>
        <taxon>Fungi</taxon>
        <taxon>Dikarya</taxon>
        <taxon>Basidiomycota</taxon>
        <taxon>Agaricomycotina</taxon>
        <taxon>Agaricomycetes</taxon>
        <taxon>Agaricomycetidae</taxon>
        <taxon>Agaricales</taxon>
        <taxon>Agaricineae</taxon>
        <taxon>Psathyrellaceae</taxon>
        <taxon>Coprinopsis</taxon>
    </lineage>
</organism>
<dbReference type="Proteomes" id="UP000001861">
    <property type="component" value="Unassembled WGS sequence"/>
</dbReference>
<comment type="caution">
    <text evidence="1">The sequence shown here is derived from an EMBL/GenBank/DDBJ whole genome shotgun (WGS) entry which is preliminary data.</text>
</comment>
<evidence type="ECO:0000313" key="2">
    <source>
        <dbReference type="Proteomes" id="UP000001861"/>
    </source>
</evidence>
<accession>D6RLU7</accession>
<dbReference type="KEGG" id="cci:CC1G_14453"/>
<evidence type="ECO:0000313" key="1">
    <source>
        <dbReference type="EMBL" id="EFI27961.1"/>
    </source>
</evidence>
<dbReference type="EMBL" id="AACS02000004">
    <property type="protein sequence ID" value="EFI27961.1"/>
    <property type="molecule type" value="Genomic_DNA"/>
</dbReference>
<dbReference type="AlphaFoldDB" id="D6RLU7"/>
<dbReference type="RefSeq" id="XP_002911455.1">
    <property type="nucleotide sequence ID" value="XM_002911409.1"/>
</dbReference>
<proteinExistence type="predicted"/>
<dbReference type="VEuPathDB" id="FungiDB:CC1G_14453"/>